<dbReference type="Proteomes" id="UP000478945">
    <property type="component" value="Unassembled WGS sequence"/>
</dbReference>
<dbReference type="Proteomes" id="UP000529135">
    <property type="component" value="Unassembled WGS sequence"/>
</dbReference>
<dbReference type="EMBL" id="AABEQV010000014">
    <property type="protein sequence ID" value="EAG9858320.1"/>
    <property type="molecule type" value="Genomic_DNA"/>
</dbReference>
<dbReference type="EMBL" id="QDAY01000008">
    <property type="protein sequence ID" value="KAA9446557.1"/>
    <property type="molecule type" value="Genomic_DNA"/>
</dbReference>
<keyword evidence="1" id="KW-1133">Transmembrane helix</keyword>
<evidence type="ECO:0000313" key="20">
    <source>
        <dbReference type="Proteomes" id="UP000337746"/>
    </source>
</evidence>
<dbReference type="EMBL" id="AAJEKY010000014">
    <property type="protein sequence ID" value="ECL0132237.1"/>
    <property type="molecule type" value="Genomic_DNA"/>
</dbReference>
<reference evidence="15" key="5">
    <citation type="submission" date="2019-10" db="EMBL/GenBank/DDBJ databases">
        <authorList>
            <consortium name="NCBI Pathogen Detection Project"/>
        </authorList>
    </citation>
    <scope>NUCLEOTIDE SEQUENCE</scope>
    <source>
        <strain evidence="15">09CEB371LM</strain>
        <strain evidence="16">Sam_F526FDD3-C0F7-43DB-B204-E231FEF9C926</strain>
    </source>
</reference>
<dbReference type="Proteomes" id="UP000840039">
    <property type="component" value="Unassembled WGS sequence"/>
</dbReference>
<dbReference type="Proteomes" id="UP000840567">
    <property type="component" value="Unassembled WGS sequence"/>
</dbReference>
<sequence>MEHGINHAVTIIIFSFLIFVTVGLTSYGIEFAHAIEYKAQVNNQVERQGGLTKQAQKSLAAYSKSHYNNKISVNSSQTTKQAYGTTVEYEIHSEVQFLFFQMPKQMLTVKGSAVSLVR</sequence>
<dbReference type="EMBL" id="DAAEEB010000014">
    <property type="protein sequence ID" value="HAA8054376.1"/>
    <property type="molecule type" value="Genomic_DNA"/>
</dbReference>
<evidence type="ECO:0000313" key="25">
    <source>
        <dbReference type="Proteomes" id="UP000470497"/>
    </source>
</evidence>
<dbReference type="PATRIC" id="fig|1639.1020.peg.748"/>
<dbReference type="Proteomes" id="UP000193519">
    <property type="component" value="Plasmid pLM58-55"/>
</dbReference>
<dbReference type="Proteomes" id="UP000470497">
    <property type="component" value="Unassembled WGS sequence"/>
</dbReference>
<keyword evidence="2" id="KW-0614">Plasmid</keyword>
<dbReference type="Proteomes" id="UP000383365">
    <property type="component" value="Unassembled WGS sequence"/>
</dbReference>
<organism evidence="2">
    <name type="scientific">Listeria monocytogenes</name>
    <dbReference type="NCBI Taxonomy" id="1639"/>
    <lineage>
        <taxon>Bacteria</taxon>
        <taxon>Bacillati</taxon>
        <taxon>Bacillota</taxon>
        <taxon>Bacilli</taxon>
        <taxon>Bacillales</taxon>
        <taxon>Listeriaceae</taxon>
        <taxon>Listeria</taxon>
    </lineage>
</organism>
<dbReference type="Proteomes" id="UP000413786">
    <property type="component" value="Unassembled WGS sequence"/>
</dbReference>
<evidence type="ECO:0000313" key="16">
    <source>
        <dbReference type="EMBL" id="HAA8491604.1"/>
    </source>
</evidence>
<evidence type="ECO:0000313" key="31">
    <source>
        <dbReference type="Proteomes" id="UP000566597"/>
    </source>
</evidence>
<dbReference type="EMBL" id="AANOZB010000013">
    <property type="protein sequence ID" value="EDP8411282.1"/>
    <property type="molecule type" value="Genomic_DNA"/>
</dbReference>
<dbReference type="EMBL" id="AABEVT010000010">
    <property type="protein sequence ID" value="EAH0253574.1"/>
    <property type="molecule type" value="Genomic_DNA"/>
</dbReference>
<evidence type="ECO:0000313" key="5">
    <source>
        <dbReference type="EMBL" id="EAE2661123.1"/>
    </source>
</evidence>
<evidence type="ECO:0000313" key="29">
    <source>
        <dbReference type="Proteomes" id="UP000529135"/>
    </source>
</evidence>
<evidence type="ECO:0000313" key="4">
    <source>
        <dbReference type="EMBL" id="EAD8147470.1"/>
    </source>
</evidence>
<dbReference type="EMBL" id="DAAEQL010000010">
    <property type="protein sequence ID" value="HAA8491604.1"/>
    <property type="molecule type" value="Genomic_DNA"/>
</dbReference>
<dbReference type="EMBL" id="AABGFX010000015">
    <property type="protein sequence ID" value="EAH3128400.1"/>
    <property type="molecule type" value="Genomic_DNA"/>
</dbReference>
<evidence type="ECO:0000313" key="26">
    <source>
        <dbReference type="Proteomes" id="UP000478945"/>
    </source>
</evidence>
<evidence type="ECO:0000313" key="3">
    <source>
        <dbReference type="EMBL" id="EAC4484001.1"/>
    </source>
</evidence>
<evidence type="ECO:0000313" key="18">
    <source>
        <dbReference type="EMBL" id="UUJ81153.1"/>
    </source>
</evidence>
<reference evidence="14 25" key="6">
    <citation type="submission" date="2020-02" db="EMBL/GenBank/DDBJ databases">
        <authorList>
            <person name="Ashton P.M."/>
            <person name="Dallman T."/>
            <person name="Nair S."/>
            <person name="De Pinna E."/>
            <person name="Peters T."/>
            <person name="Grant K."/>
        </authorList>
    </citation>
    <scope>NUCLEOTIDE SEQUENCE [LARGE SCALE GENOMIC DNA]</scope>
    <source>
        <strain evidence="9 31">406731</strain>
        <strain evidence="7 30">429821</strain>
        <strain evidence="10 28">562417</strain>
        <strain evidence="11 29">562428</strain>
        <strain evidence="8 27">563356</strain>
        <strain evidence="3 23">688377</strain>
        <strain evidence="13 26">760311</strain>
        <strain evidence="14 25">883775</strain>
        <strain evidence="5">RL15000161</strain>
    </source>
</reference>
<dbReference type="Proteomes" id="UP000337746">
    <property type="component" value="Unassembled WGS sequence"/>
</dbReference>
<evidence type="ECO:0000313" key="24">
    <source>
        <dbReference type="Proteomes" id="UP000460224"/>
    </source>
</evidence>
<name>A0A142EC87_LISMN</name>
<dbReference type="EMBL" id="AAAPCR010000022">
    <property type="protein sequence ID" value="EAD8147470.1"/>
    <property type="molecule type" value="Genomic_DNA"/>
</dbReference>
<dbReference type="RefSeq" id="WP_012952153.1">
    <property type="nucleotide sequence ID" value="NZ_BAAFVF010000014.1"/>
</dbReference>
<evidence type="ECO:0000313" key="2">
    <source>
        <dbReference type="EMBL" id="AMQ45775.1"/>
    </source>
</evidence>
<dbReference type="Proteomes" id="UP000517258">
    <property type="component" value="Unassembled WGS sequence"/>
</dbReference>
<protein>
    <recommendedName>
        <fullName evidence="33">DUF4320 family protein</fullName>
    </recommendedName>
</protein>
<feature type="transmembrane region" description="Helical" evidence="1">
    <location>
        <begin position="6"/>
        <end position="29"/>
    </location>
</feature>
<evidence type="ECO:0000313" key="15">
    <source>
        <dbReference type="EMBL" id="HAA8054376.1"/>
    </source>
</evidence>
<evidence type="ECO:0000313" key="13">
    <source>
        <dbReference type="EMBL" id="ECL0132237.1"/>
    </source>
</evidence>
<evidence type="ECO:0000313" key="7">
    <source>
        <dbReference type="EMBL" id="EAG9858320.1"/>
    </source>
</evidence>
<geneLocation type="plasmid" evidence="2">
    <name>pLmA144</name>
</geneLocation>
<reference evidence="2" key="1">
    <citation type="submission" date="2016-01" db="EMBL/GenBank/DDBJ databases">
        <title>Whole Genome Sequence of Listeria monocytogenes Serovar 1/2a Strain IZSAM_Lm_15_17439_A144 responsible of a human outbreak in 2008.</title>
        <authorList>
            <person name="Orsini M."/>
            <person name="Ordinelli A."/>
            <person name="Cornacchia A."/>
            <person name="Acciari V."/>
            <person name="Centorame P."/>
            <person name="Torresi M."/>
            <person name="Pompei A."/>
            <person name="Camma C."/>
            <person name="Gattuso A."/>
            <person name="Gianfranceschi M."/>
            <person name="Pomilio F."/>
        </authorList>
    </citation>
    <scope>NUCLEOTIDE SEQUENCE</scope>
    <source>
        <strain evidence="2">IZSAM_Lm_15_17439_A144</strain>
        <plasmid evidence="2">pLmA144</plasmid>
    </source>
</reference>
<evidence type="ECO:0000313" key="11">
    <source>
        <dbReference type="EMBL" id="EAH3128400.1"/>
    </source>
</evidence>
<dbReference type="EMBL" id="KU513859">
    <property type="protein sequence ID" value="AMQ45775.1"/>
    <property type="molecule type" value="Genomic_DNA"/>
</dbReference>
<evidence type="ECO:0000313" key="10">
    <source>
        <dbReference type="EMBL" id="EAH1616610.1"/>
    </source>
</evidence>
<dbReference type="Proteomes" id="UP000566597">
    <property type="component" value="Unassembled WGS sequence"/>
</dbReference>
<gene>
    <name evidence="6" type="ORF">BCZ21_14370</name>
    <name evidence="18" type="ORF">BES38_15050</name>
    <name evidence="4" type="ORF">CD20_15585</name>
    <name evidence="10" type="ORF">D4271_14420</name>
    <name evidence="7" type="ORF">D4C60_15060</name>
    <name evidence="8" type="ORF">D4D89_14355</name>
    <name evidence="9" type="ORF">D4U23_14370</name>
    <name evidence="11" type="ORF">D5M70_13885</name>
    <name evidence="17" type="ORF">DCK61_15255</name>
    <name evidence="3" type="ORF">E0I39_13965</name>
    <name evidence="5" type="ORF">E1V33_13230</name>
    <name evidence="13" type="ORF">FJU19_14125</name>
    <name evidence="12" type="ORF">FPL45_15110</name>
    <name evidence="14" type="ORF">G3R95_002861</name>
    <name evidence="15" type="ORF">GHH22_14625</name>
    <name evidence="16" type="ORF">GHO09_13920</name>
    <name evidence="2" type="ORF">pA144_0030</name>
</gene>
<keyword evidence="1" id="KW-0472">Membrane</keyword>
<reference evidence="17 24" key="3">
    <citation type="submission" date="2018-04" db="EMBL/GenBank/DDBJ databases">
        <title>Genome Analysis of a Prevalent Clone of Listeria monocytogenes Sequence Type 87 in China.</title>
        <authorList>
            <person name="Wang Y."/>
        </authorList>
    </citation>
    <scope>NUCLEOTIDE SEQUENCE [LARGE SCALE GENOMIC DNA]</scope>
    <source>
        <strain evidence="17 24">ICDC_LM1523</strain>
    </source>
</reference>
<dbReference type="EMBL" id="AABEVI010000014">
    <property type="protein sequence ID" value="EAH0219504.1"/>
    <property type="molecule type" value="Genomic_DNA"/>
</dbReference>
<dbReference type="EMBL" id="AABAWE010000009">
    <property type="protein sequence ID" value="EAG2088450.1"/>
    <property type="molecule type" value="Genomic_DNA"/>
</dbReference>
<dbReference type="Proteomes" id="UP000352246">
    <property type="component" value="Unassembled WGS sequence"/>
</dbReference>
<evidence type="ECO:0000313" key="22">
    <source>
        <dbReference type="Proteomes" id="UP000371553"/>
    </source>
</evidence>
<keyword evidence="1" id="KW-0812">Transmembrane</keyword>
<evidence type="ECO:0000256" key="1">
    <source>
        <dbReference type="SAM" id="Phobius"/>
    </source>
</evidence>
<geneLocation type="plasmid" evidence="18 19">
    <name>pLM58-55</name>
</geneLocation>
<evidence type="ECO:0000313" key="9">
    <source>
        <dbReference type="EMBL" id="EAH0253574.1"/>
    </source>
</evidence>
<reference evidence="20 22" key="4">
    <citation type="submission" date="2018-06" db="EMBL/GenBank/DDBJ databases">
        <authorList>
            <consortium name="GenomeTrakr: Next Generation Sequencing Network for Food Pathogen Tracability"/>
        </authorList>
    </citation>
    <scope>NUCLEOTIDE SEQUENCE [LARGE SCALE GENOMIC DNA]</scope>
    <source>
        <strain evidence="12 21">FDA00014472</strain>
        <strain evidence="6 20">FLAG-54356</strain>
        <strain evidence="4 22">NYAG13B12507-5</strain>
    </source>
</reference>
<dbReference type="EMBL" id="CP098508">
    <property type="protein sequence ID" value="UUJ81153.1"/>
    <property type="molecule type" value="Genomic_DNA"/>
</dbReference>
<reference evidence="15 32" key="2">
    <citation type="journal article" date="2018" name="Genome Biol.">
        <title>SKESA: strategic k-mer extension for scrupulous assemblies.</title>
        <authorList>
            <person name="Souvorov A."/>
            <person name="Agarwala R."/>
            <person name="Lipman D.J."/>
        </authorList>
    </citation>
    <scope>NUCLEOTIDE SEQUENCE [LARGE SCALE GENOMIC DNA]</scope>
    <source>
        <strain evidence="15">09CEB371LM</strain>
        <strain evidence="16">Sam_F526FDD3-C0F7-43DB-B204-E231FEF9C926</strain>
    </source>
</reference>
<accession>A0A142EC87</accession>
<evidence type="ECO:0000313" key="19">
    <source>
        <dbReference type="Proteomes" id="UP000193519"/>
    </source>
</evidence>
<evidence type="ECO:0000313" key="28">
    <source>
        <dbReference type="Proteomes" id="UP000525068"/>
    </source>
</evidence>
<evidence type="ECO:0000313" key="27">
    <source>
        <dbReference type="Proteomes" id="UP000517258"/>
    </source>
</evidence>
<evidence type="ECO:0000313" key="30">
    <source>
        <dbReference type="Proteomes" id="UP000548826"/>
    </source>
</evidence>
<dbReference type="Proteomes" id="UP000371553">
    <property type="component" value="Unassembled WGS sequence"/>
</dbReference>
<dbReference type="Proteomes" id="UP000525068">
    <property type="component" value="Unassembled WGS sequence"/>
</dbReference>
<dbReference type="EMBL" id="AABFMV010000016">
    <property type="protein sequence ID" value="EAH1616610.1"/>
    <property type="molecule type" value="Genomic_DNA"/>
</dbReference>
<dbReference type="AlphaFoldDB" id="A0A142EC87"/>
<dbReference type="EMBL" id="AAARIE010000021">
    <property type="protein sequence ID" value="EAE2661123.1"/>
    <property type="molecule type" value="Genomic_DNA"/>
</dbReference>
<evidence type="ECO:0000313" key="21">
    <source>
        <dbReference type="Proteomes" id="UP000352246"/>
    </source>
</evidence>
<evidence type="ECO:0008006" key="33">
    <source>
        <dbReference type="Google" id="ProtNLM"/>
    </source>
</evidence>
<evidence type="ECO:0000313" key="17">
    <source>
        <dbReference type="EMBL" id="KAA9446557.1"/>
    </source>
</evidence>
<reference evidence="18" key="7">
    <citation type="submission" date="2022-06" db="EMBL/GenBank/DDBJ databases">
        <title>Complete genomes of Listeria monocytogenes strains L58-55 and 6179.</title>
        <authorList>
            <person name="Schmitz-Esser S."/>
            <person name="Tibbs-Cortes B.W."/>
        </authorList>
    </citation>
    <scope>NUCLEOTIDE SEQUENCE</scope>
    <source>
        <strain evidence="18">L58-55</strain>
        <plasmid evidence="18">pLM58-55</plasmid>
    </source>
</reference>
<evidence type="ECO:0000313" key="12">
    <source>
        <dbReference type="EMBL" id="ECH7212658.1"/>
    </source>
</evidence>
<dbReference type="Proteomes" id="UP000460224">
    <property type="component" value="Unassembled WGS sequence"/>
</dbReference>
<dbReference type="Proteomes" id="UP000548826">
    <property type="component" value="Unassembled WGS sequence"/>
</dbReference>
<evidence type="ECO:0000313" key="14">
    <source>
        <dbReference type="EMBL" id="EDP8411282.1"/>
    </source>
</evidence>
<dbReference type="EMBL" id="AAISWI010000022">
    <property type="protein sequence ID" value="ECH7212658.1"/>
    <property type="molecule type" value="Genomic_DNA"/>
</dbReference>
<dbReference type="EMBL" id="AAAIJX010000013">
    <property type="protein sequence ID" value="EAC4484001.1"/>
    <property type="molecule type" value="Genomic_DNA"/>
</dbReference>
<evidence type="ECO:0000313" key="8">
    <source>
        <dbReference type="EMBL" id="EAH0219504.1"/>
    </source>
</evidence>
<evidence type="ECO:0000313" key="32">
    <source>
        <dbReference type="Proteomes" id="UP000840567"/>
    </source>
</evidence>
<evidence type="ECO:0000313" key="23">
    <source>
        <dbReference type="Proteomes" id="UP000413786"/>
    </source>
</evidence>
<proteinExistence type="predicted"/>
<evidence type="ECO:0000313" key="6">
    <source>
        <dbReference type="EMBL" id="EAG2088450.1"/>
    </source>
</evidence>